<evidence type="ECO:0000256" key="1">
    <source>
        <dbReference type="SAM" id="Coils"/>
    </source>
</evidence>
<protein>
    <submittedName>
        <fullName evidence="3">Uncharacterized protein</fullName>
    </submittedName>
</protein>
<accession>A0A560DWI1</accession>
<gene>
    <name evidence="3" type="ORF">FBZ96_103247</name>
</gene>
<evidence type="ECO:0000313" key="4">
    <source>
        <dbReference type="Proteomes" id="UP000319949"/>
    </source>
</evidence>
<reference evidence="3 4" key="1">
    <citation type="submission" date="2019-06" db="EMBL/GenBank/DDBJ databases">
        <title>Genomic Encyclopedia of Type Strains, Phase IV (KMG-V): Genome sequencing to study the core and pangenomes of soil and plant-associated prokaryotes.</title>
        <authorList>
            <person name="Whitman W."/>
        </authorList>
    </citation>
    <scope>NUCLEOTIDE SEQUENCE [LARGE SCALE GENOMIC DNA]</scope>
    <source>
        <strain evidence="3 4">BR 510</strain>
    </source>
</reference>
<feature type="compositionally biased region" description="Low complexity" evidence="2">
    <location>
        <begin position="134"/>
        <end position="143"/>
    </location>
</feature>
<evidence type="ECO:0000256" key="2">
    <source>
        <dbReference type="SAM" id="MobiDB-lite"/>
    </source>
</evidence>
<organism evidence="3 4">
    <name type="scientific">Bradyrhizobium stylosanthis</name>
    <dbReference type="NCBI Taxonomy" id="1803665"/>
    <lineage>
        <taxon>Bacteria</taxon>
        <taxon>Pseudomonadati</taxon>
        <taxon>Pseudomonadota</taxon>
        <taxon>Alphaproteobacteria</taxon>
        <taxon>Hyphomicrobiales</taxon>
        <taxon>Nitrobacteraceae</taxon>
        <taxon>Bradyrhizobium</taxon>
    </lineage>
</organism>
<keyword evidence="1" id="KW-0175">Coiled coil</keyword>
<feature type="coiled-coil region" evidence="1">
    <location>
        <begin position="167"/>
        <end position="236"/>
    </location>
</feature>
<proteinExistence type="predicted"/>
<feature type="region of interest" description="Disordered" evidence="2">
    <location>
        <begin position="482"/>
        <end position="519"/>
    </location>
</feature>
<comment type="caution">
    <text evidence="3">The sequence shown here is derived from an EMBL/GenBank/DDBJ whole genome shotgun (WGS) entry which is preliminary data.</text>
</comment>
<feature type="coiled-coil region" evidence="1">
    <location>
        <begin position="382"/>
        <end position="455"/>
    </location>
</feature>
<name>A0A560DWI1_9BRAD</name>
<sequence length="613" mass="66359">MRVIGRRMGGAHNDASIPKRPIMRRTMQMSRTIILPLADGDVAGVPRCAARTERPLPVRRCSAIPQLATAVLVITSASGAAFADPARCPMDASQQNVSSFPTPYRLEGCTIFVVQPPHRHGRDGSIRLAQAAVPGSGEPQQSPQPEPRKPEALSCELGSAKHDIELLQRLAQEHDRAEQLEQALAATRHDVEDRTALADKARDEAAQLKKAADGGLVDLRNSLQQERDRTGQLERTLATTQRDLDAQTALAAKASDEVTQLKKAADGGLVDLRNSLQQERDRTGELERTLAATQRELDAQTALATKASDEISRLTQAAKAGATERTRSIQKEHDRAEALAQDLSIARSKVYAYEAQAAKAAESAAQLKQAQESETASLGQSQQAERDRAERLARDLAKANRDLEVQTERASKASEEVLRLKQAGERDAAELRGMLQRERERAQGLETEIALARLDNGAFVARFPPPAPQPATVGTAVREEPIGARPQQLKNEPVQEAPVRDETFQDPSTGPRGAAEVRANPDEAAQVARLIARASLLLEQGDIGAARVVLEHVARMGNAQAIFVLAETYDPRVLPSFGTYGTHGDATKARDLYTRAEAGGVKEATARIEALGR</sequence>
<dbReference type="Proteomes" id="UP000319949">
    <property type="component" value="Unassembled WGS sequence"/>
</dbReference>
<keyword evidence="4" id="KW-1185">Reference proteome</keyword>
<dbReference type="AlphaFoldDB" id="A0A560DWI1"/>
<dbReference type="STRING" id="1803665.GCA_001641335_00386"/>
<dbReference type="EMBL" id="VITK01000003">
    <property type="protein sequence ID" value="TWB01475.1"/>
    <property type="molecule type" value="Genomic_DNA"/>
</dbReference>
<feature type="region of interest" description="Disordered" evidence="2">
    <location>
        <begin position="132"/>
        <end position="152"/>
    </location>
</feature>
<feature type="coiled-coil region" evidence="1">
    <location>
        <begin position="269"/>
        <end position="296"/>
    </location>
</feature>
<evidence type="ECO:0000313" key="3">
    <source>
        <dbReference type="EMBL" id="TWB01475.1"/>
    </source>
</evidence>